<accession>A0A7J6X0K7</accession>
<evidence type="ECO:0000313" key="1">
    <source>
        <dbReference type="EMBL" id="KAF5202308.1"/>
    </source>
</evidence>
<evidence type="ECO:0000313" key="2">
    <source>
        <dbReference type="Proteomes" id="UP000554482"/>
    </source>
</evidence>
<keyword evidence="2" id="KW-1185">Reference proteome</keyword>
<gene>
    <name evidence="1" type="ORF">FRX31_008105</name>
</gene>
<sequence>MGWVEDDYRSVLAYDIGGERFREVPQPDYKDKGFRMRLAEFRHQLCLCCWYKERIDFWVMKEYNVRGSWVKLFDLKHTTPYIGKHLPLHYTRNGSILLFMGNDLGLYDPKTKSKICLKIGGDKKVINVTTFIESLVRLNVKG</sequence>
<protein>
    <submittedName>
        <fullName evidence="1">F-box/kelch-repeat protein</fullName>
    </submittedName>
</protein>
<reference evidence="1 2" key="1">
    <citation type="submission" date="2020-06" db="EMBL/GenBank/DDBJ databases">
        <title>Transcriptomic and genomic resources for Thalictrum thalictroides and T. hernandezii: Facilitating candidate gene discovery in an emerging model plant lineage.</title>
        <authorList>
            <person name="Arias T."/>
            <person name="Riano-Pachon D.M."/>
            <person name="Di Stilio V.S."/>
        </authorList>
    </citation>
    <scope>NUCLEOTIDE SEQUENCE [LARGE SCALE GENOMIC DNA]</scope>
    <source>
        <strain evidence="2">cv. WT478/WT964</strain>
        <tissue evidence="1">Leaves</tissue>
    </source>
</reference>
<dbReference type="EMBL" id="JABWDY010008296">
    <property type="protein sequence ID" value="KAF5202308.1"/>
    <property type="molecule type" value="Genomic_DNA"/>
</dbReference>
<name>A0A7J6X0K7_THATH</name>
<comment type="caution">
    <text evidence="1">The sequence shown here is derived from an EMBL/GenBank/DDBJ whole genome shotgun (WGS) entry which is preliminary data.</text>
</comment>
<dbReference type="AlphaFoldDB" id="A0A7J6X0K7"/>
<proteinExistence type="predicted"/>
<organism evidence="1 2">
    <name type="scientific">Thalictrum thalictroides</name>
    <name type="common">Rue-anemone</name>
    <name type="synonym">Anemone thalictroides</name>
    <dbReference type="NCBI Taxonomy" id="46969"/>
    <lineage>
        <taxon>Eukaryota</taxon>
        <taxon>Viridiplantae</taxon>
        <taxon>Streptophyta</taxon>
        <taxon>Embryophyta</taxon>
        <taxon>Tracheophyta</taxon>
        <taxon>Spermatophyta</taxon>
        <taxon>Magnoliopsida</taxon>
        <taxon>Ranunculales</taxon>
        <taxon>Ranunculaceae</taxon>
        <taxon>Thalictroideae</taxon>
        <taxon>Thalictrum</taxon>
    </lineage>
</organism>
<dbReference type="OrthoDB" id="591557at2759"/>
<dbReference type="Proteomes" id="UP000554482">
    <property type="component" value="Unassembled WGS sequence"/>
</dbReference>